<protein>
    <submittedName>
        <fullName evidence="8">RDD family protein</fullName>
    </submittedName>
</protein>
<feature type="compositionally biased region" description="Pro residues" evidence="5">
    <location>
        <begin position="125"/>
        <end position="145"/>
    </location>
</feature>
<evidence type="ECO:0000259" key="7">
    <source>
        <dbReference type="Pfam" id="PF06271"/>
    </source>
</evidence>
<keyword evidence="9" id="KW-1185">Reference proteome</keyword>
<feature type="transmembrane region" description="Helical" evidence="6">
    <location>
        <begin position="271"/>
        <end position="299"/>
    </location>
</feature>
<dbReference type="InterPro" id="IPR010432">
    <property type="entry name" value="RDD"/>
</dbReference>
<feature type="transmembrane region" description="Helical" evidence="6">
    <location>
        <begin position="343"/>
        <end position="362"/>
    </location>
</feature>
<feature type="compositionally biased region" description="Low complexity" evidence="5">
    <location>
        <begin position="104"/>
        <end position="124"/>
    </location>
</feature>
<dbReference type="Proteomes" id="UP001210380">
    <property type="component" value="Unassembled WGS sequence"/>
</dbReference>
<keyword evidence="4 6" id="KW-0472">Membrane</keyword>
<feature type="region of interest" description="Disordered" evidence="5">
    <location>
        <begin position="382"/>
        <end position="427"/>
    </location>
</feature>
<proteinExistence type="predicted"/>
<feature type="compositionally biased region" description="Pro residues" evidence="5">
    <location>
        <begin position="154"/>
        <end position="166"/>
    </location>
</feature>
<dbReference type="RefSeq" id="WP_270949424.1">
    <property type="nucleotide sequence ID" value="NZ_JAQGLA010000020.1"/>
</dbReference>
<evidence type="ECO:0000256" key="2">
    <source>
        <dbReference type="ARBA" id="ARBA00022692"/>
    </source>
</evidence>
<dbReference type="Pfam" id="PF06271">
    <property type="entry name" value="RDD"/>
    <property type="match status" value="1"/>
</dbReference>
<evidence type="ECO:0000256" key="5">
    <source>
        <dbReference type="SAM" id="MobiDB-lite"/>
    </source>
</evidence>
<organism evidence="8 9">
    <name type="scientific">Saccharopolyspora oryzae</name>
    <dbReference type="NCBI Taxonomy" id="2997343"/>
    <lineage>
        <taxon>Bacteria</taxon>
        <taxon>Bacillati</taxon>
        <taxon>Actinomycetota</taxon>
        <taxon>Actinomycetes</taxon>
        <taxon>Pseudonocardiales</taxon>
        <taxon>Pseudonocardiaceae</taxon>
        <taxon>Saccharopolyspora</taxon>
    </lineage>
</organism>
<keyword evidence="2 6" id="KW-0812">Transmembrane</keyword>
<evidence type="ECO:0000256" key="6">
    <source>
        <dbReference type="SAM" id="Phobius"/>
    </source>
</evidence>
<gene>
    <name evidence="8" type="ORF">OU415_15295</name>
</gene>
<feature type="compositionally biased region" description="Pro residues" evidence="5">
    <location>
        <begin position="389"/>
        <end position="427"/>
    </location>
</feature>
<reference evidence="8 9" key="1">
    <citation type="submission" date="2022-11" db="EMBL/GenBank/DDBJ databases">
        <title>Draft genome sequence of Saccharopolyspora sp. WRP15-2 isolated from rhizosphere soils of wild rice in Thailand.</title>
        <authorList>
            <person name="Duangmal K."/>
            <person name="Kammanee S."/>
            <person name="Muangham S."/>
        </authorList>
    </citation>
    <scope>NUCLEOTIDE SEQUENCE [LARGE SCALE GENOMIC DNA]</scope>
    <source>
        <strain evidence="8 9">WRP15-2</strain>
    </source>
</reference>
<accession>A0ABT4UYK9</accession>
<comment type="caution">
    <text evidence="8">The sequence shown here is derived from an EMBL/GenBank/DDBJ whole genome shotgun (WGS) entry which is preliminary data.</text>
</comment>
<keyword evidence="3 6" id="KW-1133">Transmembrane helix</keyword>
<evidence type="ECO:0000256" key="1">
    <source>
        <dbReference type="ARBA" id="ARBA00004141"/>
    </source>
</evidence>
<evidence type="ECO:0000256" key="4">
    <source>
        <dbReference type="ARBA" id="ARBA00023136"/>
    </source>
</evidence>
<feature type="region of interest" description="Disordered" evidence="5">
    <location>
        <begin position="84"/>
        <end position="166"/>
    </location>
</feature>
<dbReference type="EMBL" id="JAQGLA010000020">
    <property type="protein sequence ID" value="MDA3626809.1"/>
    <property type="molecule type" value="Genomic_DNA"/>
</dbReference>
<evidence type="ECO:0000313" key="8">
    <source>
        <dbReference type="EMBL" id="MDA3626809.1"/>
    </source>
</evidence>
<evidence type="ECO:0000256" key="3">
    <source>
        <dbReference type="ARBA" id="ARBA00022989"/>
    </source>
</evidence>
<feature type="transmembrane region" description="Helical" evidence="6">
    <location>
        <begin position="215"/>
        <end position="238"/>
    </location>
</feature>
<sequence length="566" mass="59795">MARSYQEFRAMDEVAAMQLPAEFRRAEAEYASLKQQVAAGQMSTAKFEAALLETMVKHEHRFWMLGANSGRWYVHGDAGWAEAEPPTIPSARTAEPPAQPPAMPATRTAEPAATPTAGTAIGPPHRTPSPPPTGPPPGPGAPPSEPAVHAFAEPSPPSVQPPFWPPPAQAGAGDVCVSCGIRAGAGPTCPACHQVHGLPAGVRLSSRGKRLVASLLEPVLFVVTLGIGWFVWMLIAWARGTTPAKQLLRMRVIWVANRRAATWGRMFLRDFFARGAVLTVIGILTLGIGWLVAILMIFGRTRRPLWDRMASTLVVDGYVDNPPQAPPALADGEAASYARKDRILAVAGVASVVLLIAGDALFQQMLANHFLRPFGPASGYAGLQANPEFTPPGPAAPVPNPQPPPPSPTAVVPPGPPPTGPAAVPPVQAPADMSVSVAPEVAAQPGAMAAATGLGTYFAGIDTGNFDLSWATLTPGEQHRLGDKTAWVNELQQTRDTDVTVYRLQRAPDGTQQASVRFTSHQPARYGPDGDTCDHWDLTYTLVPRGNISLIDEVAPTHGGSGHTTC</sequence>
<name>A0ABT4UYK9_9PSEU</name>
<evidence type="ECO:0000313" key="9">
    <source>
        <dbReference type="Proteomes" id="UP001210380"/>
    </source>
</evidence>
<comment type="subcellular location">
    <subcellularLocation>
        <location evidence="1">Membrane</location>
        <topology evidence="1">Multi-pass membrane protein</topology>
    </subcellularLocation>
</comment>
<feature type="domain" description="RDD" evidence="7">
    <location>
        <begin position="216"/>
        <end position="310"/>
    </location>
</feature>